<evidence type="ECO:0000259" key="7">
    <source>
        <dbReference type="PROSITE" id="PS50918"/>
    </source>
</evidence>
<sequence length="303" mass="34888">YQIDPVTCVDDGFDELDRSGGADSESPDYTSESSSVSDSDSDSDSPGSIRNEENRGCKKGKSCPNLHVCKYSWESSCRYGAKCRLKHRRKKSKQRGRRSSRRRSSSSESDSDDGRPYRWQLDFGSGWRNIANDHILEAQYSLPGVKGIRIYNTSHGAIYIDFQHMQVLKKTNIKVRRRGSKHTQWLWHYMNNHGWQQYGEKESKHVNSSTLETEYQKNRLGTYKFSIGANNFVIQFKGLLVNSFLSTGHKRKVRRRPKYVDAKSGGSLNKSMSWLNLSSRAPLWQFKGSGSQWYDFKHRVSTK</sequence>
<dbReference type="Gene3D" id="3.30.720.50">
    <property type="match status" value="1"/>
</dbReference>
<evidence type="ECO:0000256" key="4">
    <source>
        <dbReference type="PROSITE-ProRule" id="PRU00723"/>
    </source>
</evidence>
<proteinExistence type="inferred from homology"/>
<name>A0AAY4DRX9_9TELE</name>
<reference evidence="8" key="3">
    <citation type="submission" date="2025-09" db="UniProtKB">
        <authorList>
            <consortium name="Ensembl"/>
        </authorList>
    </citation>
    <scope>IDENTIFICATION</scope>
</reference>
<dbReference type="GeneTree" id="ENSGT00940000164581"/>
<dbReference type="Proteomes" id="UP000694580">
    <property type="component" value="Chromosome 15"/>
</dbReference>
<dbReference type="GO" id="GO:0003950">
    <property type="term" value="F:NAD+ poly-ADP-ribosyltransferase activity"/>
    <property type="evidence" value="ECO:0007669"/>
    <property type="project" value="TreeGrafter"/>
</dbReference>
<dbReference type="InterPro" id="IPR051712">
    <property type="entry name" value="ARTD-AVP"/>
</dbReference>
<feature type="domain" description="WWE" evidence="7">
    <location>
        <begin position="171"/>
        <end position="255"/>
    </location>
</feature>
<evidence type="ECO:0000256" key="5">
    <source>
        <dbReference type="SAM" id="MobiDB-lite"/>
    </source>
</evidence>
<protein>
    <recommendedName>
        <fullName evidence="10">C3H1-type domain-containing protein</fullName>
    </recommendedName>
</protein>
<dbReference type="SUPFAM" id="SSF117839">
    <property type="entry name" value="WWE domain"/>
    <property type="match status" value="1"/>
</dbReference>
<dbReference type="PANTHER" id="PTHR45740:SF14">
    <property type="entry name" value="NOVEL PROTEIN"/>
    <property type="match status" value="1"/>
</dbReference>
<keyword evidence="2" id="KW-0539">Nucleus</keyword>
<dbReference type="InterPro" id="IPR000571">
    <property type="entry name" value="Znf_CCCH"/>
</dbReference>
<dbReference type="PROSITE" id="PS50918">
    <property type="entry name" value="WWE"/>
    <property type="match status" value="1"/>
</dbReference>
<feature type="compositionally biased region" description="Low complexity" evidence="5">
    <location>
        <begin position="23"/>
        <end position="48"/>
    </location>
</feature>
<feature type="domain" description="C3H1-type" evidence="6">
    <location>
        <begin position="68"/>
        <end position="90"/>
    </location>
</feature>
<keyword evidence="4" id="KW-0863">Zinc-finger</keyword>
<reference evidence="8" key="2">
    <citation type="submission" date="2025-08" db="UniProtKB">
        <authorList>
            <consortium name="Ensembl"/>
        </authorList>
    </citation>
    <scope>IDENTIFICATION</scope>
</reference>
<dbReference type="InterPro" id="IPR037197">
    <property type="entry name" value="WWE_dom_sf"/>
</dbReference>
<reference evidence="8 9" key="1">
    <citation type="submission" date="2020-06" db="EMBL/GenBank/DDBJ databases">
        <authorList>
            <consortium name="Wellcome Sanger Institute Data Sharing"/>
        </authorList>
    </citation>
    <scope>NUCLEOTIDE SEQUENCE [LARGE SCALE GENOMIC DNA]</scope>
</reference>
<accession>A0AAY4DRX9</accession>
<keyword evidence="4" id="KW-0862">Zinc</keyword>
<dbReference type="PROSITE" id="PS50103">
    <property type="entry name" value="ZF_C3H1"/>
    <property type="match status" value="1"/>
</dbReference>
<comment type="subcellular location">
    <subcellularLocation>
        <location evidence="1">Nucleus</location>
    </subcellularLocation>
</comment>
<dbReference type="GO" id="GO:0008270">
    <property type="term" value="F:zinc ion binding"/>
    <property type="evidence" value="ECO:0007669"/>
    <property type="project" value="UniProtKB-KW"/>
</dbReference>
<dbReference type="InterPro" id="IPR004170">
    <property type="entry name" value="WWE_dom"/>
</dbReference>
<dbReference type="PANTHER" id="PTHR45740">
    <property type="entry name" value="POLY [ADP-RIBOSE] POLYMERASE"/>
    <property type="match status" value="1"/>
</dbReference>
<dbReference type="GO" id="GO:1990404">
    <property type="term" value="F:NAD+-protein mono-ADP-ribosyltransferase activity"/>
    <property type="evidence" value="ECO:0007669"/>
    <property type="project" value="TreeGrafter"/>
</dbReference>
<dbReference type="Ensembl" id="ENSDCDT00010058492.1">
    <property type="protein sequence ID" value="ENSDCDP00010048163.1"/>
    <property type="gene ID" value="ENSDCDG00010029075.1"/>
</dbReference>
<evidence type="ECO:0000256" key="3">
    <source>
        <dbReference type="ARBA" id="ARBA00024347"/>
    </source>
</evidence>
<evidence type="ECO:0000256" key="1">
    <source>
        <dbReference type="ARBA" id="ARBA00004123"/>
    </source>
</evidence>
<evidence type="ECO:0000259" key="6">
    <source>
        <dbReference type="PROSITE" id="PS50103"/>
    </source>
</evidence>
<feature type="zinc finger region" description="C3H1-type" evidence="4">
    <location>
        <begin position="68"/>
        <end position="90"/>
    </location>
</feature>
<evidence type="ECO:0008006" key="10">
    <source>
        <dbReference type="Google" id="ProtNLM"/>
    </source>
</evidence>
<evidence type="ECO:0000313" key="9">
    <source>
        <dbReference type="Proteomes" id="UP000694580"/>
    </source>
</evidence>
<feature type="compositionally biased region" description="Basic residues" evidence="5">
    <location>
        <begin position="88"/>
        <end position="104"/>
    </location>
</feature>
<dbReference type="AlphaFoldDB" id="A0AAY4DRX9"/>
<evidence type="ECO:0000256" key="2">
    <source>
        <dbReference type="ARBA" id="ARBA00023242"/>
    </source>
</evidence>
<feature type="region of interest" description="Disordered" evidence="5">
    <location>
        <begin position="88"/>
        <end position="115"/>
    </location>
</feature>
<dbReference type="GO" id="GO:0005634">
    <property type="term" value="C:nucleus"/>
    <property type="evidence" value="ECO:0007669"/>
    <property type="project" value="UniProtKB-SubCell"/>
</dbReference>
<evidence type="ECO:0000313" key="8">
    <source>
        <dbReference type="Ensembl" id="ENSDCDP00010048163.1"/>
    </source>
</evidence>
<keyword evidence="9" id="KW-1185">Reference proteome</keyword>
<comment type="similarity">
    <text evidence="3">Belongs to the ARTD/PARP family.</text>
</comment>
<organism evidence="8 9">
    <name type="scientific">Denticeps clupeoides</name>
    <name type="common">denticle herring</name>
    <dbReference type="NCBI Taxonomy" id="299321"/>
    <lineage>
        <taxon>Eukaryota</taxon>
        <taxon>Metazoa</taxon>
        <taxon>Chordata</taxon>
        <taxon>Craniata</taxon>
        <taxon>Vertebrata</taxon>
        <taxon>Euteleostomi</taxon>
        <taxon>Actinopterygii</taxon>
        <taxon>Neopterygii</taxon>
        <taxon>Teleostei</taxon>
        <taxon>Clupei</taxon>
        <taxon>Clupeiformes</taxon>
        <taxon>Denticipitoidei</taxon>
        <taxon>Denticipitidae</taxon>
        <taxon>Denticeps</taxon>
    </lineage>
</organism>
<dbReference type="Pfam" id="PF02825">
    <property type="entry name" value="WWE"/>
    <property type="match status" value="1"/>
</dbReference>
<feature type="region of interest" description="Disordered" evidence="5">
    <location>
        <begin position="1"/>
        <end position="59"/>
    </location>
</feature>
<keyword evidence="4" id="KW-0479">Metal-binding</keyword>